<sequence>MQPFHPSNSHIAMYFEDLFSRTALPNSSRKQKRRLEEARQRELEQIQTRKPTIETDGFCVSEPVQTHPRYPVSQLRIDPRREHSSTSRRNFSHTHHLPTPSQTPINIDSDDDIIEIVEDDGIEIIDDYLPPLPPKKKQKTSNNVSIFSEIVASSSRLESTVRQLPSNALCDHNIDPSDGIAFAAAVDYGDIDIGQDVSYDSTDDEKDQDRDREEQELEEEEMYHQAAPSLDDHRMWKPFVPKSMAQEELLPNFDNLHIDDPPRFSSSRNDIHYSTGRSQAVNIAANSTRLHSLQLTIELLRRSKGRAKRPFDSFRLVDADSLARLNRMRSPAPSTFKTSAGAINKIVQHKNYTFVASSVVGGYPDESGESENSYNRPGTFIAWNGSEHHVLDGHSRQSPFSKHYTVNDVAICPTMGDDSDQTKDHIVVTTGNDYKLKMWQQSADGSYSQLPASSRRGYKKTPGLQPIDIAVKPGGGMFAVSGRQVLLHSERLGWDSFELILTLREGIRAGSLKWGCGVTDSLLFASSESCGDDSGVGYHKAFDASRRAESFQFDLDEDGDAMAVDDFGERVAFVTVKKNDDGMVENENQSDYQRTLRIYDVRRRDGRHQAEVTHQIELESSEVKCASFSPDGIYLAIGRLNGSTLLYDSRSMDEALYDFAHDGSSLVSPGNESYGITHLEWRILHQNRLGLVTGGPDGCVRLWQPHWAPRITEQGRIIAQVNADVGHFGIGDRFQNEHELVVGDGDGAIYFFDGIGNI</sequence>
<evidence type="ECO:0008006" key="4">
    <source>
        <dbReference type="Google" id="ProtNLM"/>
    </source>
</evidence>
<dbReference type="SMART" id="SM00320">
    <property type="entry name" value="WD40"/>
    <property type="match status" value="3"/>
</dbReference>
<evidence type="ECO:0000256" key="1">
    <source>
        <dbReference type="SAM" id="MobiDB-lite"/>
    </source>
</evidence>
<reference evidence="2" key="1">
    <citation type="submission" date="2022-08" db="EMBL/GenBank/DDBJ databases">
        <title>A Global Phylogenomic Analysis of the Shiitake Genus Lentinula.</title>
        <authorList>
            <consortium name="DOE Joint Genome Institute"/>
            <person name="Sierra-Patev S."/>
            <person name="Min B."/>
            <person name="Naranjo-Ortiz M."/>
            <person name="Looney B."/>
            <person name="Konkel Z."/>
            <person name="Slot J.C."/>
            <person name="Sakamoto Y."/>
            <person name="Steenwyk J.L."/>
            <person name="Rokas A."/>
            <person name="Carro J."/>
            <person name="Camarero S."/>
            <person name="Ferreira P."/>
            <person name="Molpeceres G."/>
            <person name="Ruiz-Duenas F.J."/>
            <person name="Serrano A."/>
            <person name="Henrissat B."/>
            <person name="Drula E."/>
            <person name="Hughes K.W."/>
            <person name="Mata J.L."/>
            <person name="Ishikawa N.K."/>
            <person name="Vargas-Isla R."/>
            <person name="Ushijima S."/>
            <person name="Smith C.A."/>
            <person name="Ahrendt S."/>
            <person name="Andreopoulos W."/>
            <person name="He G."/>
            <person name="Labutti K."/>
            <person name="Lipzen A."/>
            <person name="Ng V."/>
            <person name="Riley R."/>
            <person name="Sandor L."/>
            <person name="Barry K."/>
            <person name="Martinez A.T."/>
            <person name="Xiao Y."/>
            <person name="Gibbons J.G."/>
            <person name="Terashima K."/>
            <person name="Grigoriev I.V."/>
            <person name="Hibbett D.S."/>
        </authorList>
    </citation>
    <scope>NUCLEOTIDE SEQUENCE</scope>
    <source>
        <strain evidence="2">RHP3577 ss4</strain>
    </source>
</reference>
<organism evidence="2 3">
    <name type="scientific">Lentinula lateritia</name>
    <dbReference type="NCBI Taxonomy" id="40482"/>
    <lineage>
        <taxon>Eukaryota</taxon>
        <taxon>Fungi</taxon>
        <taxon>Dikarya</taxon>
        <taxon>Basidiomycota</taxon>
        <taxon>Agaricomycotina</taxon>
        <taxon>Agaricomycetes</taxon>
        <taxon>Agaricomycetidae</taxon>
        <taxon>Agaricales</taxon>
        <taxon>Marasmiineae</taxon>
        <taxon>Omphalotaceae</taxon>
        <taxon>Lentinula</taxon>
    </lineage>
</organism>
<proteinExistence type="predicted"/>
<dbReference type="InterPro" id="IPR036322">
    <property type="entry name" value="WD40_repeat_dom_sf"/>
</dbReference>
<evidence type="ECO:0000313" key="2">
    <source>
        <dbReference type="EMBL" id="KAJ4484091.1"/>
    </source>
</evidence>
<feature type="region of interest" description="Disordered" evidence="1">
    <location>
        <begin position="26"/>
        <end position="107"/>
    </location>
</feature>
<name>A0ABQ8VD69_9AGAR</name>
<feature type="compositionally biased region" description="Basic and acidic residues" evidence="1">
    <location>
        <begin position="34"/>
        <end position="44"/>
    </location>
</feature>
<dbReference type="EMBL" id="JANVFT010000055">
    <property type="protein sequence ID" value="KAJ4484091.1"/>
    <property type="molecule type" value="Genomic_DNA"/>
</dbReference>
<feature type="region of interest" description="Disordered" evidence="1">
    <location>
        <begin position="194"/>
        <end position="224"/>
    </location>
</feature>
<accession>A0ABQ8VD69</accession>
<dbReference type="SUPFAM" id="SSF50978">
    <property type="entry name" value="WD40 repeat-like"/>
    <property type="match status" value="1"/>
</dbReference>
<protein>
    <recommendedName>
        <fullName evidence="4">WD40 repeat-like protein</fullName>
    </recommendedName>
</protein>
<gene>
    <name evidence="2" type="ORF">C8R41DRAFT_459606</name>
</gene>
<dbReference type="InterPro" id="IPR001680">
    <property type="entry name" value="WD40_rpt"/>
</dbReference>
<dbReference type="InterPro" id="IPR015943">
    <property type="entry name" value="WD40/YVTN_repeat-like_dom_sf"/>
</dbReference>
<dbReference type="Gene3D" id="2.130.10.10">
    <property type="entry name" value="YVTN repeat-like/Quinoprotein amine dehydrogenase"/>
    <property type="match status" value="1"/>
</dbReference>
<keyword evidence="3" id="KW-1185">Reference proteome</keyword>
<evidence type="ECO:0000313" key="3">
    <source>
        <dbReference type="Proteomes" id="UP001150217"/>
    </source>
</evidence>
<comment type="caution">
    <text evidence="2">The sequence shown here is derived from an EMBL/GenBank/DDBJ whole genome shotgun (WGS) entry which is preliminary data.</text>
</comment>
<dbReference type="Proteomes" id="UP001150217">
    <property type="component" value="Unassembled WGS sequence"/>
</dbReference>